<proteinExistence type="predicted"/>
<dbReference type="InterPro" id="IPR046342">
    <property type="entry name" value="CBS_dom_sf"/>
</dbReference>
<evidence type="ECO:0000256" key="2">
    <source>
        <dbReference type="PROSITE-ProRule" id="PRU00703"/>
    </source>
</evidence>
<dbReference type="InterPro" id="IPR000644">
    <property type="entry name" value="CBS_dom"/>
</dbReference>
<evidence type="ECO:0000259" key="3">
    <source>
        <dbReference type="PROSITE" id="PS51371"/>
    </source>
</evidence>
<dbReference type="PANTHER" id="PTHR43080:SF2">
    <property type="entry name" value="CBS DOMAIN-CONTAINING PROTEIN"/>
    <property type="match status" value="1"/>
</dbReference>
<dbReference type="RefSeq" id="WP_147168728.1">
    <property type="nucleotide sequence ID" value="NZ_VOOR01000042.1"/>
</dbReference>
<feature type="domain" description="CBS" evidence="3">
    <location>
        <begin position="83"/>
        <end position="135"/>
    </location>
</feature>
<keyword evidence="1 2" id="KW-0129">CBS domain</keyword>
<dbReference type="PROSITE" id="PS51371">
    <property type="entry name" value="CBS"/>
    <property type="match status" value="2"/>
</dbReference>
<dbReference type="SUPFAM" id="SSF54631">
    <property type="entry name" value="CBS-domain pair"/>
    <property type="match status" value="1"/>
</dbReference>
<dbReference type="Gene3D" id="3.10.580.10">
    <property type="entry name" value="CBS-domain"/>
    <property type="match status" value="1"/>
</dbReference>
<sequence length="135" mass="15003">MIAQSVAVAELMTTRVLFAKPEQDFQEIARLFGELHIHHLPVTDENGKLVGIISANDIMKAYSRWRAADDQLSRLSLKVADLMTSSPYYVCPSSSIQKAAELFTLHGIQSLPVVEGNKVVGIITSRDLVRYFAEL</sequence>
<gene>
    <name evidence="4" type="ORF">FRY97_16795</name>
</gene>
<dbReference type="AlphaFoldDB" id="A0A5C6RI90"/>
<feature type="domain" description="CBS" evidence="3">
    <location>
        <begin position="12"/>
        <end position="71"/>
    </location>
</feature>
<evidence type="ECO:0000256" key="1">
    <source>
        <dbReference type="ARBA" id="ARBA00023122"/>
    </source>
</evidence>
<dbReference type="Proteomes" id="UP000321580">
    <property type="component" value="Unassembled WGS sequence"/>
</dbReference>
<accession>A0A5C6RI90</accession>
<reference evidence="4 5" key="1">
    <citation type="submission" date="2019-08" db="EMBL/GenBank/DDBJ databases">
        <title>Genome of Phaeodactylibacter luteus.</title>
        <authorList>
            <person name="Bowman J.P."/>
        </authorList>
    </citation>
    <scope>NUCLEOTIDE SEQUENCE [LARGE SCALE GENOMIC DNA]</scope>
    <source>
        <strain evidence="4 5">KCTC 42180</strain>
    </source>
</reference>
<dbReference type="EMBL" id="VOOR01000042">
    <property type="protein sequence ID" value="TXB61907.1"/>
    <property type="molecule type" value="Genomic_DNA"/>
</dbReference>
<protein>
    <submittedName>
        <fullName evidence="4">CBS domain-containing protein</fullName>
    </submittedName>
</protein>
<name>A0A5C6RI90_9BACT</name>
<dbReference type="Pfam" id="PF00571">
    <property type="entry name" value="CBS"/>
    <property type="match status" value="2"/>
</dbReference>
<organism evidence="4 5">
    <name type="scientific">Phaeodactylibacter luteus</name>
    <dbReference type="NCBI Taxonomy" id="1564516"/>
    <lineage>
        <taxon>Bacteria</taxon>
        <taxon>Pseudomonadati</taxon>
        <taxon>Bacteroidota</taxon>
        <taxon>Saprospiria</taxon>
        <taxon>Saprospirales</taxon>
        <taxon>Haliscomenobacteraceae</taxon>
        <taxon>Phaeodactylibacter</taxon>
    </lineage>
</organism>
<evidence type="ECO:0000313" key="5">
    <source>
        <dbReference type="Proteomes" id="UP000321580"/>
    </source>
</evidence>
<dbReference type="SMART" id="SM00116">
    <property type="entry name" value="CBS"/>
    <property type="match status" value="2"/>
</dbReference>
<dbReference type="InterPro" id="IPR051257">
    <property type="entry name" value="Diverse_CBS-Domain"/>
</dbReference>
<evidence type="ECO:0000313" key="4">
    <source>
        <dbReference type="EMBL" id="TXB61907.1"/>
    </source>
</evidence>
<comment type="caution">
    <text evidence="4">The sequence shown here is derived from an EMBL/GenBank/DDBJ whole genome shotgun (WGS) entry which is preliminary data.</text>
</comment>
<dbReference type="OrthoDB" id="1119899at2"/>
<dbReference type="PANTHER" id="PTHR43080">
    <property type="entry name" value="CBS DOMAIN-CONTAINING PROTEIN CBSX3, MITOCHONDRIAL"/>
    <property type="match status" value="1"/>
</dbReference>
<keyword evidence="5" id="KW-1185">Reference proteome</keyword>